<dbReference type="PANTHER" id="PTHR32046">
    <property type="entry name" value="G DOMAIN-CONTAINING PROTEIN"/>
    <property type="match status" value="1"/>
</dbReference>
<dbReference type="InterPro" id="IPR027417">
    <property type="entry name" value="P-loop_NTPase"/>
</dbReference>
<keyword evidence="1" id="KW-1185">Reference proteome</keyword>
<proteinExistence type="predicted"/>
<dbReference type="Gene3D" id="3.40.50.300">
    <property type="entry name" value="P-loop containing nucleotide triphosphate hydrolases"/>
    <property type="match status" value="1"/>
</dbReference>
<name>A0A1I8AN04_9BILA</name>
<protein>
    <submittedName>
        <fullName evidence="2">AAA_8 domain-containing protein</fullName>
    </submittedName>
</protein>
<dbReference type="PANTHER" id="PTHR32046:SF11">
    <property type="entry name" value="IMMUNE-ASSOCIATED NUCLEOTIDE-BINDING PROTEIN 10-LIKE"/>
    <property type="match status" value="1"/>
</dbReference>
<dbReference type="AlphaFoldDB" id="A0A1I8AN04"/>
<evidence type="ECO:0000313" key="1">
    <source>
        <dbReference type="Proteomes" id="UP000095287"/>
    </source>
</evidence>
<dbReference type="Proteomes" id="UP000095287">
    <property type="component" value="Unplaced"/>
</dbReference>
<accession>A0A1I8AN04</accession>
<reference evidence="2" key="1">
    <citation type="submission" date="2016-11" db="UniProtKB">
        <authorList>
            <consortium name="WormBaseParasite"/>
        </authorList>
    </citation>
    <scope>IDENTIFICATION</scope>
</reference>
<sequence length="182" mass="20809">FHYDYINAVCFVLPPNASRLENSLKYGISEVFANIDRRLAKNVLFCFTKCSSTFFKVGATVPTIKKHLEGIRHIYDLDVDGLLSPGNRFLFDNESIEYLCARIGGTDIGETQEDYERSYNKSYENAVQLLEKVAQMEPVVLEKESRTNEHMLKNLFHLCFKLFASTDSTSYQNEIVLIAADI</sequence>
<organism evidence="1 2">
    <name type="scientific">Steinernema glaseri</name>
    <dbReference type="NCBI Taxonomy" id="37863"/>
    <lineage>
        <taxon>Eukaryota</taxon>
        <taxon>Metazoa</taxon>
        <taxon>Ecdysozoa</taxon>
        <taxon>Nematoda</taxon>
        <taxon>Chromadorea</taxon>
        <taxon>Rhabditida</taxon>
        <taxon>Tylenchina</taxon>
        <taxon>Panagrolaimomorpha</taxon>
        <taxon>Strongyloidoidea</taxon>
        <taxon>Steinernematidae</taxon>
        <taxon>Steinernema</taxon>
    </lineage>
</organism>
<evidence type="ECO:0000313" key="2">
    <source>
        <dbReference type="WBParaSite" id="L893_g7446.t1"/>
    </source>
</evidence>
<dbReference type="WBParaSite" id="L893_g7446.t1">
    <property type="protein sequence ID" value="L893_g7446.t1"/>
    <property type="gene ID" value="L893_g7446"/>
</dbReference>